<keyword evidence="1" id="KW-0472">Membrane</keyword>
<feature type="transmembrane region" description="Helical" evidence="1">
    <location>
        <begin position="12"/>
        <end position="37"/>
    </location>
</feature>
<gene>
    <name evidence="2" type="ORF">C8R41DRAFT_328729</name>
</gene>
<keyword evidence="1" id="KW-0812">Transmembrane</keyword>
<feature type="transmembrane region" description="Helical" evidence="1">
    <location>
        <begin position="57"/>
        <end position="77"/>
    </location>
</feature>
<keyword evidence="1" id="KW-1133">Transmembrane helix</keyword>
<accession>A0ABQ8VGH5</accession>
<proteinExistence type="predicted"/>
<keyword evidence="3" id="KW-1185">Reference proteome</keyword>
<dbReference type="Proteomes" id="UP001150217">
    <property type="component" value="Unassembled WGS sequence"/>
</dbReference>
<sequence length="80" mass="9301">MSHVHRVHTSRIAHHVLLAILVLQSYHIVSFLLVFHYLCYGQQPGESLLMDNSLVDLYLLTLWIVSCIFVFVFIHTIPIQ</sequence>
<dbReference type="EMBL" id="JANVFT010000035">
    <property type="protein sequence ID" value="KAJ4493353.1"/>
    <property type="molecule type" value="Genomic_DNA"/>
</dbReference>
<organism evidence="2 3">
    <name type="scientific">Lentinula lateritia</name>
    <dbReference type="NCBI Taxonomy" id="40482"/>
    <lineage>
        <taxon>Eukaryota</taxon>
        <taxon>Fungi</taxon>
        <taxon>Dikarya</taxon>
        <taxon>Basidiomycota</taxon>
        <taxon>Agaricomycotina</taxon>
        <taxon>Agaricomycetes</taxon>
        <taxon>Agaricomycetidae</taxon>
        <taxon>Agaricales</taxon>
        <taxon>Marasmiineae</taxon>
        <taxon>Omphalotaceae</taxon>
        <taxon>Lentinula</taxon>
    </lineage>
</organism>
<protein>
    <submittedName>
        <fullName evidence="2">Uncharacterized protein</fullName>
    </submittedName>
</protein>
<evidence type="ECO:0000256" key="1">
    <source>
        <dbReference type="SAM" id="Phobius"/>
    </source>
</evidence>
<name>A0ABQ8VGH5_9AGAR</name>
<evidence type="ECO:0000313" key="3">
    <source>
        <dbReference type="Proteomes" id="UP001150217"/>
    </source>
</evidence>
<reference evidence="2" key="1">
    <citation type="submission" date="2022-08" db="EMBL/GenBank/DDBJ databases">
        <title>A Global Phylogenomic Analysis of the Shiitake Genus Lentinula.</title>
        <authorList>
            <consortium name="DOE Joint Genome Institute"/>
            <person name="Sierra-Patev S."/>
            <person name="Min B."/>
            <person name="Naranjo-Ortiz M."/>
            <person name="Looney B."/>
            <person name="Konkel Z."/>
            <person name="Slot J.C."/>
            <person name="Sakamoto Y."/>
            <person name="Steenwyk J.L."/>
            <person name="Rokas A."/>
            <person name="Carro J."/>
            <person name="Camarero S."/>
            <person name="Ferreira P."/>
            <person name="Molpeceres G."/>
            <person name="Ruiz-Duenas F.J."/>
            <person name="Serrano A."/>
            <person name="Henrissat B."/>
            <person name="Drula E."/>
            <person name="Hughes K.W."/>
            <person name="Mata J.L."/>
            <person name="Ishikawa N.K."/>
            <person name="Vargas-Isla R."/>
            <person name="Ushijima S."/>
            <person name="Smith C.A."/>
            <person name="Ahrendt S."/>
            <person name="Andreopoulos W."/>
            <person name="He G."/>
            <person name="Labutti K."/>
            <person name="Lipzen A."/>
            <person name="Ng V."/>
            <person name="Riley R."/>
            <person name="Sandor L."/>
            <person name="Barry K."/>
            <person name="Martinez A.T."/>
            <person name="Xiao Y."/>
            <person name="Gibbons J.G."/>
            <person name="Terashima K."/>
            <person name="Grigoriev I.V."/>
            <person name="Hibbett D.S."/>
        </authorList>
    </citation>
    <scope>NUCLEOTIDE SEQUENCE</scope>
    <source>
        <strain evidence="2">RHP3577 ss4</strain>
    </source>
</reference>
<evidence type="ECO:0000313" key="2">
    <source>
        <dbReference type="EMBL" id="KAJ4493353.1"/>
    </source>
</evidence>
<comment type="caution">
    <text evidence="2">The sequence shown here is derived from an EMBL/GenBank/DDBJ whole genome shotgun (WGS) entry which is preliminary data.</text>
</comment>